<dbReference type="STRING" id="388280.SAMN04488057_107205"/>
<dbReference type="EMBL" id="FRCY01000007">
    <property type="protein sequence ID" value="SHN13568.1"/>
    <property type="molecule type" value="Genomic_DNA"/>
</dbReference>
<dbReference type="RefSeq" id="WP_073095106.1">
    <property type="nucleotide sequence ID" value="NZ_FRCY01000007.1"/>
</dbReference>
<dbReference type="AlphaFoldDB" id="A0A1M7P9S3"/>
<accession>A0A1M7P9S3</accession>
<organism evidence="1 2">
    <name type="scientific">Cyclobacterium lianum</name>
    <dbReference type="NCBI Taxonomy" id="388280"/>
    <lineage>
        <taxon>Bacteria</taxon>
        <taxon>Pseudomonadati</taxon>
        <taxon>Bacteroidota</taxon>
        <taxon>Cytophagia</taxon>
        <taxon>Cytophagales</taxon>
        <taxon>Cyclobacteriaceae</taxon>
        <taxon>Cyclobacterium</taxon>
    </lineage>
</organism>
<evidence type="ECO:0000313" key="1">
    <source>
        <dbReference type="EMBL" id="SHN13568.1"/>
    </source>
</evidence>
<sequence length="236" mass="27943">MEKLSENWISEGWIDFEYKKYLLLAYLKGVEEKFKAVKLYPPLSELIAHHEKLSHLDKNRHQLKLAFPKNVEGIDFEKFKISYKNKMEEDDVMKELGDIVSFSLPRIRKQIEEGKSIYDFIESHLDIEPIGLSPLYQKEGYALLAYAHSREVFIYRYQINLFQNSLDRFRGIALKFVAAVRRSLVQTYDKIKMDLIRKFRDLPNPSTWKIETSQHVPLEESLVPVSKRLLLRHVEP</sequence>
<name>A0A1M7P9S3_9BACT</name>
<reference evidence="1 2" key="1">
    <citation type="submission" date="2016-11" db="EMBL/GenBank/DDBJ databases">
        <authorList>
            <person name="Jaros S."/>
            <person name="Januszkiewicz K."/>
            <person name="Wedrychowicz H."/>
        </authorList>
    </citation>
    <scope>NUCLEOTIDE SEQUENCE [LARGE SCALE GENOMIC DNA]</scope>
    <source>
        <strain evidence="1 2">CGMCC 1.6102</strain>
    </source>
</reference>
<protein>
    <submittedName>
        <fullName evidence="1">Uncharacterized protein</fullName>
    </submittedName>
</protein>
<dbReference type="Proteomes" id="UP000184513">
    <property type="component" value="Unassembled WGS sequence"/>
</dbReference>
<gene>
    <name evidence="1" type="ORF">SAMN04488057_107205</name>
</gene>
<proteinExistence type="predicted"/>
<keyword evidence="2" id="KW-1185">Reference proteome</keyword>
<evidence type="ECO:0000313" key="2">
    <source>
        <dbReference type="Proteomes" id="UP000184513"/>
    </source>
</evidence>
<dbReference type="OrthoDB" id="1523307at2"/>